<accession>A0A5E4DDB0</accession>
<comment type="caution">
    <text evidence="2">The sequence shown here is derived from an EMBL/GenBank/DDBJ whole genome shotgun (WGS) entry which is preliminary data.</text>
</comment>
<organism evidence="2 3">
    <name type="scientific">Marmota monax</name>
    <name type="common">Woodchuck</name>
    <dbReference type="NCBI Taxonomy" id="9995"/>
    <lineage>
        <taxon>Eukaryota</taxon>
        <taxon>Metazoa</taxon>
        <taxon>Chordata</taxon>
        <taxon>Craniata</taxon>
        <taxon>Vertebrata</taxon>
        <taxon>Euteleostomi</taxon>
        <taxon>Mammalia</taxon>
        <taxon>Eutheria</taxon>
        <taxon>Euarchontoglires</taxon>
        <taxon>Glires</taxon>
        <taxon>Rodentia</taxon>
        <taxon>Sciuromorpha</taxon>
        <taxon>Sciuridae</taxon>
        <taxon>Xerinae</taxon>
        <taxon>Marmotini</taxon>
        <taxon>Marmota</taxon>
    </lineage>
</organism>
<dbReference type="Gene3D" id="6.10.140.1730">
    <property type="match status" value="1"/>
</dbReference>
<keyword evidence="3" id="KW-1185">Reference proteome</keyword>
<sequence length="147" mass="15778">MASRKPFHKDLTLLRGADSKFLRNMHFVKKHNKKGLNKMQAKNTKAVSAGAEALKSREVKPKMPKGTSHKLDRPALLAHPKHGKCACAHMARDEGSAGQRQSPSPSRNSCSSINSTLGSSSCPQGCSSPCKCSIVKASVNVRTEGLV</sequence>
<gene>
    <name evidence="2" type="ORF">MONAX_5E003851</name>
</gene>
<dbReference type="EMBL" id="CABDUW010014234">
    <property type="protein sequence ID" value="VTJ92158.1"/>
    <property type="molecule type" value="Genomic_DNA"/>
</dbReference>
<feature type="compositionally biased region" description="Low complexity" evidence="1">
    <location>
        <begin position="99"/>
        <end position="127"/>
    </location>
</feature>
<dbReference type="AlphaFoldDB" id="A0A5E4DDB0"/>
<evidence type="ECO:0000313" key="2">
    <source>
        <dbReference type="EMBL" id="VTJ92158.1"/>
    </source>
</evidence>
<reference evidence="2" key="1">
    <citation type="submission" date="2019-04" db="EMBL/GenBank/DDBJ databases">
        <authorList>
            <person name="Alioto T."/>
            <person name="Alioto T."/>
        </authorList>
    </citation>
    <scope>NUCLEOTIDE SEQUENCE [LARGE SCALE GENOMIC DNA]</scope>
</reference>
<name>A0A5E4DDB0_MARMO</name>
<feature type="region of interest" description="Disordered" evidence="1">
    <location>
        <begin position="90"/>
        <end position="127"/>
    </location>
</feature>
<protein>
    <submittedName>
        <fullName evidence="2">Uncharacterized protein</fullName>
    </submittedName>
</protein>
<proteinExistence type="predicted"/>
<evidence type="ECO:0000256" key="1">
    <source>
        <dbReference type="SAM" id="MobiDB-lite"/>
    </source>
</evidence>
<dbReference type="Proteomes" id="UP000335636">
    <property type="component" value="Unassembled WGS sequence"/>
</dbReference>
<feature type="region of interest" description="Disordered" evidence="1">
    <location>
        <begin position="32"/>
        <end position="75"/>
    </location>
</feature>
<evidence type="ECO:0000313" key="3">
    <source>
        <dbReference type="Proteomes" id="UP000335636"/>
    </source>
</evidence>